<feature type="compositionally biased region" description="Basic and acidic residues" evidence="1">
    <location>
        <begin position="76"/>
        <end position="113"/>
    </location>
</feature>
<sequence length="113" mass="12962">MEKYEEYMELLGDIKQPKCVDCSNDMSGFAARAKRSLLSNSIYKADQQCYPCSPYELSQNYLPSQGYDGFDDGEAEVSRGKESRNSFETDFESKQELGNNENDRDLMNKIHFA</sequence>
<evidence type="ECO:0000313" key="2">
    <source>
        <dbReference type="EMBL" id="VDN28924.1"/>
    </source>
</evidence>
<dbReference type="WBParaSite" id="GPUH_0001699901-mRNA-1">
    <property type="protein sequence ID" value="GPUH_0001699901-mRNA-1"/>
    <property type="gene ID" value="GPUH_0001699901"/>
</dbReference>
<name>A0A183E7N6_9BILA</name>
<evidence type="ECO:0000256" key="1">
    <source>
        <dbReference type="SAM" id="MobiDB-lite"/>
    </source>
</evidence>
<dbReference type="EMBL" id="UYRT01084499">
    <property type="protein sequence ID" value="VDN28924.1"/>
    <property type="molecule type" value="Genomic_DNA"/>
</dbReference>
<feature type="region of interest" description="Disordered" evidence="1">
    <location>
        <begin position="67"/>
        <end position="113"/>
    </location>
</feature>
<evidence type="ECO:0000313" key="3">
    <source>
        <dbReference type="Proteomes" id="UP000271098"/>
    </source>
</evidence>
<dbReference type="AlphaFoldDB" id="A0A183E7N6"/>
<accession>A0A183E7N6</accession>
<gene>
    <name evidence="2" type="ORF">GPUH_LOCUS16975</name>
</gene>
<evidence type="ECO:0000313" key="4">
    <source>
        <dbReference type="WBParaSite" id="GPUH_0001699901-mRNA-1"/>
    </source>
</evidence>
<organism evidence="4">
    <name type="scientific">Gongylonema pulchrum</name>
    <dbReference type="NCBI Taxonomy" id="637853"/>
    <lineage>
        <taxon>Eukaryota</taxon>
        <taxon>Metazoa</taxon>
        <taxon>Ecdysozoa</taxon>
        <taxon>Nematoda</taxon>
        <taxon>Chromadorea</taxon>
        <taxon>Rhabditida</taxon>
        <taxon>Spirurina</taxon>
        <taxon>Spiruromorpha</taxon>
        <taxon>Spiruroidea</taxon>
        <taxon>Gongylonematidae</taxon>
        <taxon>Gongylonema</taxon>
    </lineage>
</organism>
<keyword evidence="3" id="KW-1185">Reference proteome</keyword>
<reference evidence="2 3" key="2">
    <citation type="submission" date="2018-11" db="EMBL/GenBank/DDBJ databases">
        <authorList>
            <consortium name="Pathogen Informatics"/>
        </authorList>
    </citation>
    <scope>NUCLEOTIDE SEQUENCE [LARGE SCALE GENOMIC DNA]</scope>
</reference>
<reference evidence="4" key="1">
    <citation type="submission" date="2016-06" db="UniProtKB">
        <authorList>
            <consortium name="WormBaseParasite"/>
        </authorList>
    </citation>
    <scope>IDENTIFICATION</scope>
</reference>
<protein>
    <submittedName>
        <fullName evidence="2 4">Uncharacterized protein</fullName>
    </submittedName>
</protein>
<proteinExistence type="predicted"/>
<dbReference type="Proteomes" id="UP000271098">
    <property type="component" value="Unassembled WGS sequence"/>
</dbReference>